<feature type="region of interest" description="Disordered" evidence="1">
    <location>
        <begin position="272"/>
        <end position="328"/>
    </location>
</feature>
<proteinExistence type="predicted"/>
<dbReference type="RefSeq" id="WP_219779514.1">
    <property type="nucleotide sequence ID" value="NZ_JAHXPT010000006.1"/>
</dbReference>
<feature type="transmembrane region" description="Helical" evidence="2">
    <location>
        <begin position="454"/>
        <end position="477"/>
    </location>
</feature>
<feature type="compositionally biased region" description="Low complexity" evidence="1">
    <location>
        <begin position="279"/>
        <end position="292"/>
    </location>
</feature>
<feature type="compositionally biased region" description="Basic and acidic residues" evidence="1">
    <location>
        <begin position="309"/>
        <end position="328"/>
    </location>
</feature>
<comment type="caution">
    <text evidence="3">The sequence shown here is derived from an EMBL/GenBank/DDBJ whole genome shotgun (WGS) entry which is preliminary data.</text>
</comment>
<feature type="transmembrane region" description="Helical" evidence="2">
    <location>
        <begin position="7"/>
        <end position="29"/>
    </location>
</feature>
<evidence type="ECO:0000313" key="3">
    <source>
        <dbReference type="EMBL" id="MBW6410308.1"/>
    </source>
</evidence>
<keyword evidence="4" id="KW-1185">Reference proteome</keyword>
<organism evidence="3 4">
    <name type="scientific">Clostridium weizhouense</name>
    <dbReference type="NCBI Taxonomy" id="2859781"/>
    <lineage>
        <taxon>Bacteria</taxon>
        <taxon>Bacillati</taxon>
        <taxon>Bacillota</taxon>
        <taxon>Clostridia</taxon>
        <taxon>Eubacteriales</taxon>
        <taxon>Clostridiaceae</taxon>
        <taxon>Clostridium</taxon>
    </lineage>
</organism>
<protein>
    <submittedName>
        <fullName evidence="3">Uncharacterized protein</fullName>
    </submittedName>
</protein>
<accession>A0ABS7AQF9</accession>
<gene>
    <name evidence="3" type="ORF">KYD98_09385</name>
</gene>
<keyword evidence="2" id="KW-0812">Transmembrane</keyword>
<feature type="transmembrane region" description="Helical" evidence="2">
    <location>
        <begin position="413"/>
        <end position="434"/>
    </location>
</feature>
<feature type="transmembrane region" description="Helical" evidence="2">
    <location>
        <begin position="383"/>
        <end position="401"/>
    </location>
</feature>
<keyword evidence="2" id="KW-1133">Transmembrane helix</keyword>
<name>A0ABS7AQF9_9CLOT</name>
<sequence>MKKNKRCINFILGILLMFSIMLGVVSIFVNSIVLNKNTYVNIFNENNTYKKVTESVYKKIDSVLSAKGVNIDIKESIVTEDDIKKEADNAIENVILYLKTGENTAPSVNTDIYKDRVKDVLKSFISGNTSLGKDLSFVAPNNMYDTNAVSYGNNLKAYNVVSVKSELNYDGIIKSNKNLNLDNMVYTKKSDFDNVSYAKQKPTFDNMVVLKEKSSCKDECILAEKLASRAELEAQGRAMLREKGLSEAQARQKLAEKGLTEDDVWRMLEDEGYIDEDNSSSNKNSESSGNNSGQDSVKSDGTDNSVDSGNKDNNEVSKSNNKLDDGKDMSTSVQAKIDNIANKLLDEAGAIIDKEFEKININGLMQSNVLKIAAKITSIFNRFNLVFILSPILFIGILILVNKRDINSILKYTSIGFILAGIILSAGFFGIYISKVYEKVNINTIYFKEAVSSVMSYFLINLSKCSLILFILGLILVIPNIDNILGKCSFKRKIKK</sequence>
<dbReference type="Proteomes" id="UP001519921">
    <property type="component" value="Unassembled WGS sequence"/>
</dbReference>
<dbReference type="EMBL" id="JAHXPT010000006">
    <property type="protein sequence ID" value="MBW6410308.1"/>
    <property type="molecule type" value="Genomic_DNA"/>
</dbReference>
<evidence type="ECO:0000256" key="2">
    <source>
        <dbReference type="SAM" id="Phobius"/>
    </source>
</evidence>
<evidence type="ECO:0000313" key="4">
    <source>
        <dbReference type="Proteomes" id="UP001519921"/>
    </source>
</evidence>
<evidence type="ECO:0000256" key="1">
    <source>
        <dbReference type="SAM" id="MobiDB-lite"/>
    </source>
</evidence>
<reference evidence="3 4" key="1">
    <citation type="submission" date="2021-07" db="EMBL/GenBank/DDBJ databases">
        <title>Clostridium weizhouense sp. nov., an anaerobic bacterium isolated from activated sludge of Petroleum wastewater.</title>
        <authorList>
            <person name="Li Q."/>
        </authorList>
    </citation>
    <scope>NUCLEOTIDE SEQUENCE [LARGE SCALE GENOMIC DNA]</scope>
    <source>
        <strain evidence="3 4">YB-6</strain>
    </source>
</reference>
<keyword evidence="2" id="KW-0472">Membrane</keyword>